<dbReference type="Gene3D" id="3.90.1410.10">
    <property type="entry name" value="set domain protein methyltransferase, domain 1"/>
    <property type="match status" value="1"/>
</dbReference>
<feature type="compositionally biased region" description="Basic and acidic residues" evidence="1">
    <location>
        <begin position="61"/>
        <end position="72"/>
    </location>
</feature>
<accession>A0A9W6BNB9</accession>
<comment type="caution">
    <text evidence="3">The sequence shown here is derived from an EMBL/GenBank/DDBJ whole genome shotgun (WGS) entry which is preliminary data.</text>
</comment>
<proteinExistence type="predicted"/>
<dbReference type="CDD" id="cd10527">
    <property type="entry name" value="SET_LSMT"/>
    <property type="match status" value="1"/>
</dbReference>
<dbReference type="Proteomes" id="UP001165080">
    <property type="component" value="Unassembled WGS sequence"/>
</dbReference>
<feature type="region of interest" description="Disordered" evidence="1">
    <location>
        <begin position="24"/>
        <end position="72"/>
    </location>
</feature>
<dbReference type="AlphaFoldDB" id="A0A9W6BNB9"/>
<dbReference type="SUPFAM" id="SSF82199">
    <property type="entry name" value="SET domain"/>
    <property type="match status" value="1"/>
</dbReference>
<feature type="compositionally biased region" description="Gly residues" evidence="1">
    <location>
        <begin position="215"/>
        <end position="236"/>
    </location>
</feature>
<dbReference type="OrthoDB" id="341421at2759"/>
<dbReference type="InterPro" id="IPR001214">
    <property type="entry name" value="SET_dom"/>
</dbReference>
<keyword evidence="4" id="KW-1185">Reference proteome</keyword>
<sequence length="581" mass="60389">MNASALSGSRSLCRNRCAARGRSYRPFASVPARQASSRTPAVRPPAAATPAAGAAPTASSRRSEVSAERARMEKGEAAAAAAAAAALLQWACSGWSGPERRAHADPDPDDGGPAEASTATGGSGGSGSGFSGGFSGGGSGPLELRVVARDLGPGRGRGLVAAVDVAGGETLLSVPLTRVFTSDPDSDLHWSAEMALRLLRARHLAAAAQHRGTAARGGGGSQARGGEGEGEGGGPESLGEAGWGPWIRALPSAVRTPLEYGEEEVRQLGCPYVMEEVRLMQQCVRDCFEVLQPELSELGCGWGDFLWAVQIFHSRCFFEPSAGLHMCVPGVDLANHSPTQPSAQVRLRHSPGACQGYDALAEVAEPPPPEPSRFELVACEEGIRAGQEVTISYGRWPSEAFLLLFGFVPAAAEAGGNEGDGGSGGGGGGGSGTSPGECLTVFRDAEEAVRWCVAAAAAAQQAHQAQQRPQQQQQQAGPPGEEEEEHTAQVQAILRAAEESMPDESFFNLTVTAQGVDGRLQGLLEVAARHLPGLGPRDMLLSRLKERLAHFGSVDGDFTDDAIRQFVRSKQAVAQGVLARL</sequence>
<evidence type="ECO:0000256" key="1">
    <source>
        <dbReference type="SAM" id="MobiDB-lite"/>
    </source>
</evidence>
<evidence type="ECO:0000259" key="2">
    <source>
        <dbReference type="PROSITE" id="PS50280"/>
    </source>
</evidence>
<gene>
    <name evidence="3" type="primary">PLEST007821</name>
    <name evidence="3" type="ORF">PLESTB_000970800</name>
</gene>
<feature type="compositionally biased region" description="Gly residues" evidence="1">
    <location>
        <begin position="121"/>
        <end position="136"/>
    </location>
</feature>
<organism evidence="3 4">
    <name type="scientific">Pleodorina starrii</name>
    <dbReference type="NCBI Taxonomy" id="330485"/>
    <lineage>
        <taxon>Eukaryota</taxon>
        <taxon>Viridiplantae</taxon>
        <taxon>Chlorophyta</taxon>
        <taxon>core chlorophytes</taxon>
        <taxon>Chlorophyceae</taxon>
        <taxon>CS clade</taxon>
        <taxon>Chlamydomonadales</taxon>
        <taxon>Volvocaceae</taxon>
        <taxon>Pleodorina</taxon>
    </lineage>
</organism>
<dbReference type="EMBL" id="BRXU01000012">
    <property type="protein sequence ID" value="GLC55307.1"/>
    <property type="molecule type" value="Genomic_DNA"/>
</dbReference>
<feature type="domain" description="SET" evidence="2">
    <location>
        <begin position="140"/>
        <end position="394"/>
    </location>
</feature>
<reference evidence="3 4" key="1">
    <citation type="journal article" date="2023" name="Commun. Biol.">
        <title>Reorganization of the ancestral sex-determining regions during the evolution of trioecy in Pleodorina starrii.</title>
        <authorList>
            <person name="Takahashi K."/>
            <person name="Suzuki S."/>
            <person name="Kawai-Toyooka H."/>
            <person name="Yamamoto K."/>
            <person name="Hamaji T."/>
            <person name="Ootsuki R."/>
            <person name="Yamaguchi H."/>
            <person name="Kawachi M."/>
            <person name="Higashiyama T."/>
            <person name="Nozaki H."/>
        </authorList>
    </citation>
    <scope>NUCLEOTIDE SEQUENCE [LARGE SCALE GENOMIC DNA]</scope>
    <source>
        <strain evidence="3 4">NIES-4479</strain>
    </source>
</reference>
<protein>
    <recommendedName>
        <fullName evidence="2">SET domain-containing protein</fullName>
    </recommendedName>
</protein>
<feature type="compositionally biased region" description="Low complexity" evidence="1">
    <location>
        <begin position="35"/>
        <end position="60"/>
    </location>
</feature>
<feature type="compositionally biased region" description="Low complexity" evidence="1">
    <location>
        <begin position="463"/>
        <end position="476"/>
    </location>
</feature>
<name>A0A9W6BNB9_9CHLO</name>
<dbReference type="PANTHER" id="PTHR13271">
    <property type="entry name" value="UNCHARACTERIZED PUTATIVE METHYLTRANSFERASE"/>
    <property type="match status" value="1"/>
</dbReference>
<evidence type="ECO:0000313" key="4">
    <source>
        <dbReference type="Proteomes" id="UP001165080"/>
    </source>
</evidence>
<feature type="region of interest" description="Disordered" evidence="1">
    <location>
        <begin position="209"/>
        <end position="242"/>
    </location>
</feature>
<dbReference type="GO" id="GO:0016279">
    <property type="term" value="F:protein-lysine N-methyltransferase activity"/>
    <property type="evidence" value="ECO:0007669"/>
    <property type="project" value="TreeGrafter"/>
</dbReference>
<dbReference type="InterPro" id="IPR050600">
    <property type="entry name" value="SETD3_SETD6_MTase"/>
</dbReference>
<dbReference type="InterPro" id="IPR046341">
    <property type="entry name" value="SET_dom_sf"/>
</dbReference>
<evidence type="ECO:0000313" key="3">
    <source>
        <dbReference type="EMBL" id="GLC55307.1"/>
    </source>
</evidence>
<feature type="region of interest" description="Disordered" evidence="1">
    <location>
        <begin position="97"/>
        <end position="136"/>
    </location>
</feature>
<dbReference type="PROSITE" id="PS50280">
    <property type="entry name" value="SET"/>
    <property type="match status" value="1"/>
</dbReference>
<feature type="region of interest" description="Disordered" evidence="1">
    <location>
        <begin position="463"/>
        <end position="487"/>
    </location>
</feature>
<dbReference type="PANTHER" id="PTHR13271:SF140">
    <property type="entry name" value="SET DOMAIN-CONTAINING PROTEIN"/>
    <property type="match status" value="1"/>
</dbReference>